<feature type="compositionally biased region" description="Polar residues" evidence="1">
    <location>
        <begin position="56"/>
        <end position="66"/>
    </location>
</feature>
<evidence type="ECO:0000313" key="3">
    <source>
        <dbReference type="Proteomes" id="UP001372834"/>
    </source>
</evidence>
<dbReference type="AlphaFoldDB" id="A0AAN8SI55"/>
<dbReference type="Proteomes" id="UP001372834">
    <property type="component" value="Unassembled WGS sequence"/>
</dbReference>
<evidence type="ECO:0000256" key="1">
    <source>
        <dbReference type="SAM" id="MobiDB-lite"/>
    </source>
</evidence>
<protein>
    <submittedName>
        <fullName evidence="2">Uncharacterized protein</fullName>
    </submittedName>
</protein>
<gene>
    <name evidence="2" type="ORF">RUM43_001613</name>
</gene>
<evidence type="ECO:0000313" key="2">
    <source>
        <dbReference type="EMBL" id="KAK6645337.1"/>
    </source>
</evidence>
<feature type="region of interest" description="Disordered" evidence="1">
    <location>
        <begin position="1"/>
        <end position="81"/>
    </location>
</feature>
<reference evidence="2 3" key="1">
    <citation type="submission" date="2023-10" db="EMBL/GenBank/DDBJ databases">
        <title>Genomes of two closely related lineages of the louse Polyplax serrata with different host specificities.</title>
        <authorList>
            <person name="Martinu J."/>
            <person name="Tarabai H."/>
            <person name="Stefka J."/>
            <person name="Hypsa V."/>
        </authorList>
    </citation>
    <scope>NUCLEOTIDE SEQUENCE [LARGE SCALE GENOMIC DNA]</scope>
    <source>
        <strain evidence="2">HR10_N</strain>
    </source>
</reference>
<organism evidence="2 3">
    <name type="scientific">Polyplax serrata</name>
    <name type="common">Common mouse louse</name>
    <dbReference type="NCBI Taxonomy" id="468196"/>
    <lineage>
        <taxon>Eukaryota</taxon>
        <taxon>Metazoa</taxon>
        <taxon>Ecdysozoa</taxon>
        <taxon>Arthropoda</taxon>
        <taxon>Hexapoda</taxon>
        <taxon>Insecta</taxon>
        <taxon>Pterygota</taxon>
        <taxon>Neoptera</taxon>
        <taxon>Paraneoptera</taxon>
        <taxon>Psocodea</taxon>
        <taxon>Troctomorpha</taxon>
        <taxon>Phthiraptera</taxon>
        <taxon>Anoplura</taxon>
        <taxon>Polyplacidae</taxon>
        <taxon>Polyplax</taxon>
    </lineage>
</organism>
<name>A0AAN8SI55_POLSC</name>
<dbReference type="EMBL" id="JAWJWE010000001">
    <property type="protein sequence ID" value="KAK6645337.1"/>
    <property type="molecule type" value="Genomic_DNA"/>
</dbReference>
<feature type="compositionally biased region" description="Basic and acidic residues" evidence="1">
    <location>
        <begin position="72"/>
        <end position="81"/>
    </location>
</feature>
<comment type="caution">
    <text evidence="2">The sequence shown here is derived from an EMBL/GenBank/DDBJ whole genome shotgun (WGS) entry which is preliminary data.</text>
</comment>
<accession>A0AAN8SI55</accession>
<proteinExistence type="predicted"/>
<feature type="compositionally biased region" description="Basic and acidic residues" evidence="1">
    <location>
        <begin position="22"/>
        <end position="42"/>
    </location>
</feature>
<sequence length="160" mass="18190">MTGEKIRPCRASGRLAGLGDGQAERERGKDEQRQREAIRDKPVQTVTPKRLLPNTKAAQTGKQPSAQRVKPQAKEMQKKKLSERSQVFSLFFMRNSLVAVKTKRPRPNPRDHSLVCVPNSKTPKFERKVPVQLDEMLINQMAASPKINSLLREETPEEHN</sequence>